<dbReference type="InterPro" id="IPR036590">
    <property type="entry name" value="SRAP-like"/>
</dbReference>
<dbReference type="SUPFAM" id="SSF143081">
    <property type="entry name" value="BB1717-like"/>
    <property type="match status" value="1"/>
</dbReference>
<name>A0A3D8JQ68_9BURK</name>
<evidence type="ECO:0000313" key="1">
    <source>
        <dbReference type="EMBL" id="RDU95167.1"/>
    </source>
</evidence>
<dbReference type="AlphaFoldDB" id="A0A3D8JQ68"/>
<accession>A0A3D8JQ68</accession>
<evidence type="ECO:0000313" key="2">
    <source>
        <dbReference type="Proteomes" id="UP000256838"/>
    </source>
</evidence>
<dbReference type="GO" id="GO:0003697">
    <property type="term" value="F:single-stranded DNA binding"/>
    <property type="evidence" value="ECO:0007669"/>
    <property type="project" value="InterPro"/>
</dbReference>
<dbReference type="EMBL" id="QRGA01000021">
    <property type="protein sequence ID" value="RDU95167.1"/>
    <property type="molecule type" value="Genomic_DNA"/>
</dbReference>
<organism evidence="1 2">
    <name type="scientific">Trinickia dinghuensis</name>
    <dbReference type="NCBI Taxonomy" id="2291023"/>
    <lineage>
        <taxon>Bacteria</taxon>
        <taxon>Pseudomonadati</taxon>
        <taxon>Pseudomonadota</taxon>
        <taxon>Betaproteobacteria</taxon>
        <taxon>Burkholderiales</taxon>
        <taxon>Burkholderiaceae</taxon>
        <taxon>Trinickia</taxon>
    </lineage>
</organism>
<proteinExistence type="predicted"/>
<dbReference type="OrthoDB" id="6192129at2"/>
<gene>
    <name evidence="1" type="ORF">DWV00_29665</name>
</gene>
<reference evidence="1 2" key="1">
    <citation type="submission" date="2018-08" db="EMBL/GenBank/DDBJ databases">
        <title>Paraburkholderia sp. DHOM06 isolated from forest soil.</title>
        <authorList>
            <person name="Gao Z.-H."/>
            <person name="Qiu L.-H."/>
        </authorList>
    </citation>
    <scope>NUCLEOTIDE SEQUENCE [LARGE SCALE GENOMIC DNA]</scope>
    <source>
        <strain evidence="1 2">DHOM06</strain>
    </source>
</reference>
<dbReference type="GO" id="GO:0106300">
    <property type="term" value="P:protein-DNA covalent cross-linking repair"/>
    <property type="evidence" value="ECO:0007669"/>
    <property type="project" value="InterPro"/>
</dbReference>
<dbReference type="RefSeq" id="WP_115537181.1">
    <property type="nucleotide sequence ID" value="NZ_QRGA01000021.1"/>
</dbReference>
<keyword evidence="2" id="KW-1185">Reference proteome</keyword>
<protein>
    <recommendedName>
        <fullName evidence="3">Abasic site processing protein</fullName>
    </recommendedName>
</protein>
<evidence type="ECO:0008006" key="3">
    <source>
        <dbReference type="Google" id="ProtNLM"/>
    </source>
</evidence>
<dbReference type="Proteomes" id="UP000256838">
    <property type="component" value="Unassembled WGS sequence"/>
</dbReference>
<dbReference type="Pfam" id="PF02586">
    <property type="entry name" value="SRAP"/>
    <property type="match status" value="1"/>
</dbReference>
<sequence>MASTLPVECVGFYEPNYESGNAVRWRISMADGQPFAIAGLWRAWNEPEGTALSFTMLTVSADQHPLMSRFHRPGDEKRCVIVLSPAQYGEWLKCQDSERARTFFGVPHADEMTAVADPLPPRGKAAVAPSPV</sequence>
<comment type="caution">
    <text evidence="1">The sequence shown here is derived from an EMBL/GenBank/DDBJ whole genome shotgun (WGS) entry which is preliminary data.</text>
</comment>
<dbReference type="InterPro" id="IPR003738">
    <property type="entry name" value="SRAP"/>
</dbReference>
<dbReference type="Gene3D" id="3.90.1680.10">
    <property type="entry name" value="SOS response associated peptidase-like"/>
    <property type="match status" value="1"/>
</dbReference>